<reference evidence="4" key="1">
    <citation type="journal article" date="2014" name="Int. J. Syst. Evol. Microbiol.">
        <title>Complete genome sequence of Corynebacterium casei LMG S-19264T (=DSM 44701T), isolated from a smear-ripened cheese.</title>
        <authorList>
            <consortium name="US DOE Joint Genome Institute (JGI-PGF)"/>
            <person name="Walter F."/>
            <person name="Albersmeier A."/>
            <person name="Kalinowski J."/>
            <person name="Ruckert C."/>
        </authorList>
    </citation>
    <scope>NUCLEOTIDE SEQUENCE</scope>
    <source>
        <strain evidence="4">CGMCC 1.12785</strain>
    </source>
</reference>
<keyword evidence="3" id="KW-0472">Membrane</keyword>
<evidence type="ECO:0000256" key="3">
    <source>
        <dbReference type="SAM" id="Phobius"/>
    </source>
</evidence>
<keyword evidence="5" id="KW-1185">Reference proteome</keyword>
<organism evidence="4 5">
    <name type="scientific">Sediminivirga luteola</name>
    <dbReference type="NCBI Taxonomy" id="1774748"/>
    <lineage>
        <taxon>Bacteria</taxon>
        <taxon>Bacillati</taxon>
        <taxon>Actinomycetota</taxon>
        <taxon>Actinomycetes</taxon>
        <taxon>Micrococcales</taxon>
        <taxon>Brevibacteriaceae</taxon>
        <taxon>Sediminivirga</taxon>
    </lineage>
</organism>
<dbReference type="RefSeq" id="WP_188551255.1">
    <property type="nucleotide sequence ID" value="NZ_BMFY01000011.1"/>
</dbReference>
<feature type="coiled-coil region" evidence="1">
    <location>
        <begin position="63"/>
        <end position="90"/>
    </location>
</feature>
<name>A0A8J2TZP5_9MICO</name>
<evidence type="ECO:0000256" key="1">
    <source>
        <dbReference type="SAM" id="Coils"/>
    </source>
</evidence>
<proteinExistence type="predicted"/>
<dbReference type="Proteomes" id="UP000616114">
    <property type="component" value="Unassembled WGS sequence"/>
</dbReference>
<keyword evidence="3" id="KW-1133">Transmembrane helix</keyword>
<dbReference type="AlphaFoldDB" id="A0A8J2TZP5"/>
<feature type="region of interest" description="Disordered" evidence="2">
    <location>
        <begin position="122"/>
        <end position="212"/>
    </location>
</feature>
<feature type="compositionally biased region" description="Basic and acidic residues" evidence="2">
    <location>
        <begin position="188"/>
        <end position="202"/>
    </location>
</feature>
<protein>
    <recommendedName>
        <fullName evidence="6">Cell division protein FtsL</fullName>
    </recommendedName>
</protein>
<dbReference type="EMBL" id="BMFY01000011">
    <property type="protein sequence ID" value="GGA21132.1"/>
    <property type="molecule type" value="Genomic_DNA"/>
</dbReference>
<evidence type="ECO:0000313" key="5">
    <source>
        <dbReference type="Proteomes" id="UP000616114"/>
    </source>
</evidence>
<gene>
    <name evidence="4" type="ORF">GCM10011333_25300</name>
</gene>
<keyword evidence="3" id="KW-0812">Transmembrane</keyword>
<evidence type="ECO:0000313" key="4">
    <source>
        <dbReference type="EMBL" id="GGA21132.1"/>
    </source>
</evidence>
<feature type="transmembrane region" description="Helical" evidence="3">
    <location>
        <begin position="41"/>
        <end position="61"/>
    </location>
</feature>
<sequence length="212" mass="23121">MSDLARVLAPARRRAGGAAPAPARRRLSLIEPLPARRRLPFGAGLGGLLLLAVVGLLMLTIHISEKSFELRALEQELDALNVERAYLEEDLAYRSSPQNVAKAAEELGMQVDQNPIYIDLETGRMSEPDPQNTVPATPGEPVPGPRADIREDKRPDLRTSQRQEIVESQPDPLPDDPPGEEIVPPQQREIDAPQQREPREETGGGEGDGGTP</sequence>
<accession>A0A8J2TZP5</accession>
<feature type="compositionally biased region" description="Basic and acidic residues" evidence="2">
    <location>
        <begin position="147"/>
        <end position="165"/>
    </location>
</feature>
<reference evidence="4" key="2">
    <citation type="submission" date="2020-09" db="EMBL/GenBank/DDBJ databases">
        <authorList>
            <person name="Sun Q."/>
            <person name="Zhou Y."/>
        </authorList>
    </citation>
    <scope>NUCLEOTIDE SEQUENCE</scope>
    <source>
        <strain evidence="4">CGMCC 1.12785</strain>
    </source>
</reference>
<keyword evidence="1" id="KW-0175">Coiled coil</keyword>
<evidence type="ECO:0008006" key="6">
    <source>
        <dbReference type="Google" id="ProtNLM"/>
    </source>
</evidence>
<comment type="caution">
    <text evidence="4">The sequence shown here is derived from an EMBL/GenBank/DDBJ whole genome shotgun (WGS) entry which is preliminary data.</text>
</comment>
<evidence type="ECO:0000256" key="2">
    <source>
        <dbReference type="SAM" id="MobiDB-lite"/>
    </source>
</evidence>